<dbReference type="InterPro" id="IPR026444">
    <property type="entry name" value="Secre_tail"/>
</dbReference>
<evidence type="ECO:0000313" key="1">
    <source>
        <dbReference type="EMBL" id="GHB58249.1"/>
    </source>
</evidence>
<dbReference type="Proteomes" id="UP000598271">
    <property type="component" value="Unassembled WGS sequence"/>
</dbReference>
<organism evidence="1 2">
    <name type="scientific">Persicitalea jodogahamensis</name>
    <dbReference type="NCBI Taxonomy" id="402147"/>
    <lineage>
        <taxon>Bacteria</taxon>
        <taxon>Pseudomonadati</taxon>
        <taxon>Bacteroidota</taxon>
        <taxon>Cytophagia</taxon>
        <taxon>Cytophagales</taxon>
        <taxon>Spirosomataceae</taxon>
        <taxon>Persicitalea</taxon>
    </lineage>
</organism>
<reference evidence="1 2" key="1">
    <citation type="journal article" date="2014" name="Int. J. Syst. Evol. Microbiol.">
        <title>Complete genome sequence of Corynebacterium casei LMG S-19264T (=DSM 44701T), isolated from a smear-ripened cheese.</title>
        <authorList>
            <consortium name="US DOE Joint Genome Institute (JGI-PGF)"/>
            <person name="Walter F."/>
            <person name="Albersmeier A."/>
            <person name="Kalinowski J."/>
            <person name="Ruckert C."/>
        </authorList>
    </citation>
    <scope>NUCLEOTIDE SEQUENCE [LARGE SCALE GENOMIC DNA]</scope>
    <source>
        <strain evidence="1 2">KCTC 12866</strain>
    </source>
</reference>
<comment type="caution">
    <text evidence="1">The sequence shown here is derived from an EMBL/GenBank/DDBJ whole genome shotgun (WGS) entry which is preliminary data.</text>
</comment>
<sequence length="331" mass="35280">MGLSSQLYAQTASPGTVSFTGDRYGARFRDFQPEGNGEIYTGKNNLDIEENRSGSFVFPYDNVPGTIPVNITYTPNNATLRACVFLEGGSGSNCLSDDELVPAGSYNAMQLNVSNLMGASATLQFNNVSINGIPLGNFQPAVGTQQNYIINGIDPGAGFTLTGDIVLTGTNHIGDANRVELTFGVGEEEQDVRCGNKNQNMLICYYGVTQCVSEKIAQRYLKLGATLGGCGTGRARIGVAESDKLPLQLALKAFPNPVQDAMTLEVLAPSAGPATFEVLDLTGRTRQSRSENLVEGLNEVGFRLGTLPTGMYLIRAVDALNRQGVVKVSKE</sequence>
<dbReference type="EMBL" id="BMXF01000001">
    <property type="protein sequence ID" value="GHB58249.1"/>
    <property type="molecule type" value="Genomic_DNA"/>
</dbReference>
<dbReference type="AlphaFoldDB" id="A0A8J3D230"/>
<accession>A0A8J3D230</accession>
<dbReference type="NCBIfam" id="TIGR04183">
    <property type="entry name" value="Por_Secre_tail"/>
    <property type="match status" value="1"/>
</dbReference>
<proteinExistence type="predicted"/>
<name>A0A8J3D230_9BACT</name>
<gene>
    <name evidence="1" type="ORF">GCM10007390_09670</name>
</gene>
<keyword evidence="2" id="KW-1185">Reference proteome</keyword>
<protein>
    <recommendedName>
        <fullName evidence="3">Secretion system C-terminal sorting domain-containing protein</fullName>
    </recommendedName>
</protein>
<evidence type="ECO:0000313" key="2">
    <source>
        <dbReference type="Proteomes" id="UP000598271"/>
    </source>
</evidence>
<evidence type="ECO:0008006" key="3">
    <source>
        <dbReference type="Google" id="ProtNLM"/>
    </source>
</evidence>